<dbReference type="Pfam" id="PF01568">
    <property type="entry name" value="Molydop_binding"/>
    <property type="match status" value="1"/>
</dbReference>
<organism evidence="19 20">
    <name type="scientific">Sulfobacillus acidophilus</name>
    <dbReference type="NCBI Taxonomy" id="53633"/>
    <lineage>
        <taxon>Bacteria</taxon>
        <taxon>Bacillati</taxon>
        <taxon>Bacillota</taxon>
        <taxon>Clostridia</taxon>
        <taxon>Eubacteriales</taxon>
        <taxon>Clostridiales Family XVII. Incertae Sedis</taxon>
        <taxon>Sulfobacillus</taxon>
    </lineage>
</organism>
<keyword evidence="9" id="KW-0500">Molybdenum</keyword>
<evidence type="ECO:0000256" key="8">
    <source>
        <dbReference type="ARBA" id="ARBA00022485"/>
    </source>
</evidence>
<dbReference type="Gene3D" id="4.10.1200.10">
    <property type="entry name" value="nitrate reductase tail"/>
    <property type="match status" value="1"/>
</dbReference>
<dbReference type="PROSITE" id="PS00551">
    <property type="entry name" value="MOLYBDOPTERIN_PROK_1"/>
    <property type="match status" value="1"/>
</dbReference>
<keyword evidence="15" id="KW-0534">Nitrate assimilation</keyword>
<dbReference type="GO" id="GO:0046872">
    <property type="term" value="F:metal ion binding"/>
    <property type="evidence" value="ECO:0007669"/>
    <property type="project" value="UniProtKB-KW"/>
</dbReference>
<dbReference type="AlphaFoldDB" id="A0A2T2WD23"/>
<evidence type="ECO:0000313" key="20">
    <source>
        <dbReference type="Proteomes" id="UP000241848"/>
    </source>
</evidence>
<keyword evidence="11" id="KW-0249">Electron transport</keyword>
<dbReference type="CDD" id="cd02750">
    <property type="entry name" value="MopB_Nitrate-R-NarG-like"/>
    <property type="match status" value="1"/>
</dbReference>
<dbReference type="SUPFAM" id="SSF53706">
    <property type="entry name" value="Formate dehydrogenase/DMSO reductase, domains 1-3"/>
    <property type="match status" value="1"/>
</dbReference>
<evidence type="ECO:0000256" key="4">
    <source>
        <dbReference type="ARBA" id="ARBA00010312"/>
    </source>
</evidence>
<keyword evidence="13" id="KW-0408">Iron</keyword>
<dbReference type="Pfam" id="PF00384">
    <property type="entry name" value="Molybdopterin"/>
    <property type="match status" value="1"/>
</dbReference>
<comment type="catalytic activity">
    <reaction evidence="17">
        <text>nitrate + a quinol = a quinone + nitrite + H2O</text>
        <dbReference type="Rhea" id="RHEA:56144"/>
        <dbReference type="ChEBI" id="CHEBI:15377"/>
        <dbReference type="ChEBI" id="CHEBI:16301"/>
        <dbReference type="ChEBI" id="CHEBI:17632"/>
        <dbReference type="ChEBI" id="CHEBI:24646"/>
        <dbReference type="ChEBI" id="CHEBI:132124"/>
        <dbReference type="EC" id="1.7.5.1"/>
    </reaction>
</comment>
<evidence type="ECO:0000256" key="15">
    <source>
        <dbReference type="ARBA" id="ARBA00023063"/>
    </source>
</evidence>
<keyword evidence="12" id="KW-0560">Oxidoreductase</keyword>
<evidence type="ECO:0000259" key="18">
    <source>
        <dbReference type="PROSITE" id="PS51669"/>
    </source>
</evidence>
<dbReference type="EMBL" id="PXYV01000085">
    <property type="protein sequence ID" value="PSR20119.1"/>
    <property type="molecule type" value="Genomic_DNA"/>
</dbReference>
<comment type="subcellular location">
    <subcellularLocation>
        <location evidence="3">Cell membrane</location>
        <topology evidence="3">Peripheral membrane protein</topology>
    </subcellularLocation>
</comment>
<dbReference type="GO" id="GO:0051539">
    <property type="term" value="F:4 iron, 4 sulfur cluster binding"/>
    <property type="evidence" value="ECO:0007669"/>
    <property type="project" value="UniProtKB-KW"/>
</dbReference>
<evidence type="ECO:0000256" key="1">
    <source>
        <dbReference type="ARBA" id="ARBA00001942"/>
    </source>
</evidence>
<evidence type="ECO:0000256" key="13">
    <source>
        <dbReference type="ARBA" id="ARBA00023004"/>
    </source>
</evidence>
<dbReference type="InterPro" id="IPR044906">
    <property type="entry name" value="Nitr_red_alph_N_sf"/>
</dbReference>
<dbReference type="InterPro" id="IPR050123">
    <property type="entry name" value="Prok_molybdopt-oxidoreductase"/>
</dbReference>
<evidence type="ECO:0000256" key="10">
    <source>
        <dbReference type="ARBA" id="ARBA00022723"/>
    </source>
</evidence>
<keyword evidence="6" id="KW-0813">Transport</keyword>
<dbReference type="Gene3D" id="3.40.50.12440">
    <property type="match status" value="1"/>
</dbReference>
<accession>A0A2T2WD23</accession>
<proteinExistence type="inferred from homology"/>
<dbReference type="Proteomes" id="UP000241848">
    <property type="component" value="Unassembled WGS sequence"/>
</dbReference>
<keyword evidence="7" id="KW-1003">Cell membrane</keyword>
<evidence type="ECO:0000256" key="14">
    <source>
        <dbReference type="ARBA" id="ARBA00023014"/>
    </source>
</evidence>
<dbReference type="InterPro" id="IPR028189">
    <property type="entry name" value="Nitr_red_alph_N"/>
</dbReference>
<dbReference type="EC" id="1.7.5.1" evidence="5"/>
<comment type="cofactor">
    <cofactor evidence="1">
        <name>Mo-bis(molybdopterin guanine dinucleotide)</name>
        <dbReference type="ChEBI" id="CHEBI:60539"/>
    </cofactor>
</comment>
<comment type="cofactor">
    <cofactor evidence="2">
        <name>[4Fe-4S] cluster</name>
        <dbReference type="ChEBI" id="CHEBI:49883"/>
    </cofactor>
</comment>
<dbReference type="SUPFAM" id="SSF50692">
    <property type="entry name" value="ADC-like"/>
    <property type="match status" value="1"/>
</dbReference>
<dbReference type="PROSITE" id="PS51669">
    <property type="entry name" value="4FE4S_MOW_BIS_MGD"/>
    <property type="match status" value="1"/>
</dbReference>
<dbReference type="PANTHER" id="PTHR43105">
    <property type="entry name" value="RESPIRATORY NITRATE REDUCTASE"/>
    <property type="match status" value="1"/>
</dbReference>
<dbReference type="CDD" id="cd02776">
    <property type="entry name" value="MopB_CT_Nitrate-R-NarG-like"/>
    <property type="match status" value="1"/>
</dbReference>
<dbReference type="NCBIfam" id="TIGR01580">
    <property type="entry name" value="narG"/>
    <property type="match status" value="1"/>
</dbReference>
<dbReference type="Pfam" id="PF14710">
    <property type="entry name" value="Nitr_red_alph_N"/>
    <property type="match status" value="1"/>
</dbReference>
<dbReference type="GO" id="GO:0043546">
    <property type="term" value="F:molybdopterin cofactor binding"/>
    <property type="evidence" value="ECO:0007669"/>
    <property type="project" value="InterPro"/>
</dbReference>
<keyword evidence="14" id="KW-0411">Iron-sulfur</keyword>
<dbReference type="PANTHER" id="PTHR43105:SF2">
    <property type="entry name" value="RESPIRATORY NITRATE REDUCTASE 2 ALPHA CHAIN"/>
    <property type="match status" value="1"/>
</dbReference>
<evidence type="ECO:0000256" key="16">
    <source>
        <dbReference type="ARBA" id="ARBA00023136"/>
    </source>
</evidence>
<dbReference type="PROSITE" id="PS00932">
    <property type="entry name" value="MOLYBDOPTERIN_PROK_3"/>
    <property type="match status" value="1"/>
</dbReference>
<comment type="similarity">
    <text evidence="4">Belongs to the prokaryotic molybdopterin-containing oxidoreductase family.</text>
</comment>
<evidence type="ECO:0000256" key="5">
    <source>
        <dbReference type="ARBA" id="ARBA00012500"/>
    </source>
</evidence>
<evidence type="ECO:0000256" key="3">
    <source>
        <dbReference type="ARBA" id="ARBA00004202"/>
    </source>
</evidence>
<evidence type="ECO:0000256" key="17">
    <source>
        <dbReference type="ARBA" id="ARBA00048294"/>
    </source>
</evidence>
<dbReference type="InterPro" id="IPR006655">
    <property type="entry name" value="Mopterin_OxRdtase_prok_CS"/>
</dbReference>
<evidence type="ECO:0000256" key="2">
    <source>
        <dbReference type="ARBA" id="ARBA00001966"/>
    </source>
</evidence>
<dbReference type="InterPro" id="IPR037943">
    <property type="entry name" value="MopB_CT_Nitrate-R-NarG-like"/>
</dbReference>
<dbReference type="GO" id="GO:0009325">
    <property type="term" value="C:nitrate reductase complex"/>
    <property type="evidence" value="ECO:0007669"/>
    <property type="project" value="InterPro"/>
</dbReference>
<feature type="domain" description="4Fe-4S Mo/W bis-MGD-type" evidence="18">
    <location>
        <begin position="46"/>
        <end position="110"/>
    </location>
</feature>
<evidence type="ECO:0000256" key="12">
    <source>
        <dbReference type="ARBA" id="ARBA00023002"/>
    </source>
</evidence>
<dbReference type="GO" id="GO:0005886">
    <property type="term" value="C:plasma membrane"/>
    <property type="evidence" value="ECO:0007669"/>
    <property type="project" value="UniProtKB-SubCell"/>
</dbReference>
<evidence type="ECO:0000256" key="11">
    <source>
        <dbReference type="ARBA" id="ARBA00022982"/>
    </source>
</evidence>
<keyword evidence="10" id="KW-0479">Metal-binding</keyword>
<evidence type="ECO:0000256" key="7">
    <source>
        <dbReference type="ARBA" id="ARBA00022475"/>
    </source>
</evidence>
<evidence type="ECO:0000256" key="9">
    <source>
        <dbReference type="ARBA" id="ARBA00022505"/>
    </source>
</evidence>
<keyword evidence="8" id="KW-0004">4Fe-4S</keyword>
<comment type="caution">
    <text evidence="19">The sequence shown here is derived from an EMBL/GenBank/DDBJ whole genome shotgun (WGS) entry which is preliminary data.</text>
</comment>
<dbReference type="SMART" id="SM00926">
    <property type="entry name" value="Molybdop_Fe4S4"/>
    <property type="match status" value="1"/>
</dbReference>
<evidence type="ECO:0000313" key="19">
    <source>
        <dbReference type="EMBL" id="PSR20119.1"/>
    </source>
</evidence>
<dbReference type="InterPro" id="IPR027467">
    <property type="entry name" value="MopterinOxRdtase_cofactor_BS"/>
</dbReference>
<dbReference type="InterPro" id="IPR006468">
    <property type="entry name" value="NarG"/>
</dbReference>
<dbReference type="InterPro" id="IPR006657">
    <property type="entry name" value="MoPterin_dinucl-bd_dom"/>
</dbReference>
<dbReference type="InterPro" id="IPR009010">
    <property type="entry name" value="Asp_de-COase-like_dom_sf"/>
</dbReference>
<dbReference type="GO" id="GO:0160182">
    <property type="term" value="F:nitrate reductase (quinone) activity"/>
    <property type="evidence" value="ECO:0007669"/>
    <property type="project" value="UniProtKB-EC"/>
</dbReference>
<reference evidence="19 20" key="1">
    <citation type="journal article" date="2014" name="BMC Genomics">
        <title>Comparison of environmental and isolate Sulfobacillus genomes reveals diverse carbon, sulfur, nitrogen, and hydrogen metabolisms.</title>
        <authorList>
            <person name="Justice N.B."/>
            <person name="Norman A."/>
            <person name="Brown C.T."/>
            <person name="Singh A."/>
            <person name="Thomas B.C."/>
            <person name="Banfield J.F."/>
        </authorList>
    </citation>
    <scope>NUCLEOTIDE SEQUENCE [LARGE SCALE GENOMIC DNA]</scope>
    <source>
        <strain evidence="19">AMDSBA3</strain>
    </source>
</reference>
<sequence>MANKRNALLRSVDYLKRGHRINQGWSEENVRSREWEDIYRSRWQHDRVVRSTHGVNCTGSCSWKIHVKNGIVTWETQQTDYPSLGDNVPEYEPRGCPRGASYSWYLYSPGRVKYPYVRAELLSAWKDIRAQESNPLAAWHRLVNDADIRKSYKKARGKGGFVRADWDTISEIIAASMLDTAKTYGPDRIAGFSPIPAMSQVSFAAGSRFISLVGGTMISFYDWYADLPPASPQIWGEQTDVPESADWYNASYFIVWGTNLPMTRTPDAHFMVEARYNGTKVVGVSPDYAEYVKFADLWLPCKAGTDAALAMAMTHVILKEFYVDHPTPYFIDYAKTYTDLPFLVTISQHGDIFTAGRFLNAQDLGLEVAEAAWKTVVWDQPSDAPDIPNGSVGYRWDGQQKWNLRMQNPSGQPLNPRLSFIGQSDDVLAVSFPNLEPGVAYPFVRGVPARRIVNAAGETVWVTTVYDLMMAHAGVGRGLAGDYPRDYDDPGGAYTPAWQEAITGVDHNLAIRVAREFAENAAKTHGRSMIALGAGTNHWYHSDLIYRAIINLVMLTGSQGVNGGGWAHYVGQEKVRPLEGWSTLAFGLDWARPPRQHAGTAFFYFATDQFRYEEPAAPLGGIPTSGEFRNRHPADMAALASRLGWLPSFPQWTQNSLDVVKAARQAGAVSAQEIAEYAAQKLVNGELEWAVENPDDPRNFPRVFFVWRSNLLGASGKGHEYFLKHMLGASGHVLGNPEESWHPKTIRLPEDIPEGKVDLLIDVDFRMTSSGLYADIVLPTATWYEKHDLSSTDMHPFIHPFNPAVAPMFESKPDWDTFRTLAEAFSRMASEHLPVVDDLVMTPLQHDSPGEIAQPQGKVRDWRRGECEPAIGKTLPNLVLVQRDYTHLVDQMTTLGPLADEALVTKGIRIDGHAAVRELAERVGRSDRSGPGLGRPLLWTGQQAAEAILTLSGPTNGHRAVEEWQALEKTTGMKLMDAIHGREDTAYRFQDLTVQPRLALPAPVWSGLEGEGRRYSPFTANVDFKIPWRTITGRQHFYLDHEVMLDYGEGLAVYRAPNEAPPFAPGDRPDSQADVSQAVTVRYLTPHQKWGIHSTYSDTPRMLTLFRGGQTVWMSVEDAERIGIKDNDWIEVFNRNGAIVARAVISHRLPQGVAMMYHAQDRTIGVPKSMVTGDRGGTHNSVTRIIPKGTHMIGGYGQLSYSMNYYGPTGHQRDVLAWIRPLKEVDWLED</sequence>
<evidence type="ECO:0000256" key="6">
    <source>
        <dbReference type="ARBA" id="ARBA00022448"/>
    </source>
</evidence>
<dbReference type="GO" id="GO:0042128">
    <property type="term" value="P:nitrate assimilation"/>
    <property type="evidence" value="ECO:0007669"/>
    <property type="project" value="UniProtKB-KW"/>
</dbReference>
<dbReference type="InterPro" id="IPR006963">
    <property type="entry name" value="Mopterin_OxRdtase_4Fe-4S_dom"/>
</dbReference>
<protein>
    <recommendedName>
        <fullName evidence="5">nitrate reductase (quinone)</fullName>
        <ecNumber evidence="5">1.7.5.1</ecNumber>
    </recommendedName>
</protein>
<name>A0A2T2WD23_9FIRM</name>
<keyword evidence="16" id="KW-0472">Membrane</keyword>
<gene>
    <name evidence="19" type="ORF">C7B45_16470</name>
</gene>
<dbReference type="InterPro" id="IPR006656">
    <property type="entry name" value="Mopterin_OxRdtase"/>
</dbReference>